<reference evidence="2" key="1">
    <citation type="submission" date="2014-05" db="EMBL/GenBank/DDBJ databases">
        <authorList>
            <person name="Chronopoulou M."/>
        </authorList>
    </citation>
    <scope>NUCLEOTIDE SEQUENCE</scope>
    <source>
        <tissue evidence="2">Whole organism</tissue>
    </source>
</reference>
<proteinExistence type="predicted"/>
<organism evidence="2">
    <name type="scientific">Lepeophtheirus salmonis</name>
    <name type="common">Salmon louse</name>
    <name type="synonym">Caligus salmonis</name>
    <dbReference type="NCBI Taxonomy" id="72036"/>
    <lineage>
        <taxon>Eukaryota</taxon>
        <taxon>Metazoa</taxon>
        <taxon>Ecdysozoa</taxon>
        <taxon>Arthropoda</taxon>
        <taxon>Crustacea</taxon>
        <taxon>Multicrustacea</taxon>
        <taxon>Hexanauplia</taxon>
        <taxon>Copepoda</taxon>
        <taxon>Siphonostomatoida</taxon>
        <taxon>Caligidae</taxon>
        <taxon>Lepeophtheirus</taxon>
    </lineage>
</organism>
<keyword evidence="1" id="KW-0812">Transmembrane</keyword>
<feature type="non-terminal residue" evidence="2">
    <location>
        <position position="1"/>
    </location>
</feature>
<name>A0A0K2TJ32_LEPSM</name>
<dbReference type="AlphaFoldDB" id="A0A0K2TJ32"/>
<protein>
    <submittedName>
        <fullName evidence="2">Uncharacterized protein</fullName>
    </submittedName>
</protein>
<evidence type="ECO:0000313" key="2">
    <source>
        <dbReference type="EMBL" id="CDW26053.1"/>
    </source>
</evidence>
<evidence type="ECO:0000256" key="1">
    <source>
        <dbReference type="SAM" id="Phobius"/>
    </source>
</evidence>
<keyword evidence="1" id="KW-0472">Membrane</keyword>
<feature type="transmembrane region" description="Helical" evidence="1">
    <location>
        <begin position="26"/>
        <end position="46"/>
    </location>
</feature>
<sequence length="55" mass="6169">FLSALEMFKTPSNFSFHFFSFGTLRSFPIVSLIVSAAIILLLCLFLSDLQLPKSL</sequence>
<accession>A0A0K2TJ32</accession>
<keyword evidence="1" id="KW-1133">Transmembrane helix</keyword>
<dbReference type="EMBL" id="HACA01008692">
    <property type="protein sequence ID" value="CDW26053.1"/>
    <property type="molecule type" value="Transcribed_RNA"/>
</dbReference>